<feature type="compositionally biased region" description="Low complexity" evidence="1">
    <location>
        <begin position="68"/>
        <end position="78"/>
    </location>
</feature>
<evidence type="ECO:0000313" key="3">
    <source>
        <dbReference type="Proteomes" id="UP000250235"/>
    </source>
</evidence>
<dbReference type="AlphaFoldDB" id="A0A2Z7ABJ7"/>
<gene>
    <name evidence="2" type="ORF">F511_16973</name>
</gene>
<dbReference type="EMBL" id="KV017169">
    <property type="protein sequence ID" value="KZV18981.1"/>
    <property type="molecule type" value="Genomic_DNA"/>
</dbReference>
<dbReference type="Proteomes" id="UP000250235">
    <property type="component" value="Unassembled WGS sequence"/>
</dbReference>
<accession>A0A2Z7ABJ7</accession>
<protein>
    <submittedName>
        <fullName evidence="2">Uncharacterized protein</fullName>
    </submittedName>
</protein>
<sequence>MLRAALGRTPAATSAAHGAGCANQWRNIYLLAGQNRATIACKIAASHGRQRATILRGQPSASSRPPGATSAPLSHAAPASHRATIAQGCAAMRCDHHAAVRAIASGFLRRRAWLQPESQGDWLFTVGGGRLRLIRSTTGFDLPPISLHYKADGFYHERNHLVARIRTSPIVRRSDDGGRRRDATVGEVAQHIELSFRAGITNPVLV</sequence>
<keyword evidence="3" id="KW-1185">Reference proteome</keyword>
<evidence type="ECO:0000256" key="1">
    <source>
        <dbReference type="SAM" id="MobiDB-lite"/>
    </source>
</evidence>
<proteinExistence type="predicted"/>
<feature type="region of interest" description="Disordered" evidence="1">
    <location>
        <begin position="56"/>
        <end position="78"/>
    </location>
</feature>
<reference evidence="2 3" key="1">
    <citation type="journal article" date="2015" name="Proc. Natl. Acad. Sci. U.S.A.">
        <title>The resurrection genome of Boea hygrometrica: A blueprint for survival of dehydration.</title>
        <authorList>
            <person name="Xiao L."/>
            <person name="Yang G."/>
            <person name="Zhang L."/>
            <person name="Yang X."/>
            <person name="Zhao S."/>
            <person name="Ji Z."/>
            <person name="Zhou Q."/>
            <person name="Hu M."/>
            <person name="Wang Y."/>
            <person name="Chen M."/>
            <person name="Xu Y."/>
            <person name="Jin H."/>
            <person name="Xiao X."/>
            <person name="Hu G."/>
            <person name="Bao F."/>
            <person name="Hu Y."/>
            <person name="Wan P."/>
            <person name="Li L."/>
            <person name="Deng X."/>
            <person name="Kuang T."/>
            <person name="Xiang C."/>
            <person name="Zhu J.K."/>
            <person name="Oliver M.J."/>
            <person name="He Y."/>
        </authorList>
    </citation>
    <scope>NUCLEOTIDE SEQUENCE [LARGE SCALE GENOMIC DNA]</scope>
    <source>
        <strain evidence="3">cv. XS01</strain>
    </source>
</reference>
<organism evidence="2 3">
    <name type="scientific">Dorcoceras hygrometricum</name>
    <dbReference type="NCBI Taxonomy" id="472368"/>
    <lineage>
        <taxon>Eukaryota</taxon>
        <taxon>Viridiplantae</taxon>
        <taxon>Streptophyta</taxon>
        <taxon>Embryophyta</taxon>
        <taxon>Tracheophyta</taxon>
        <taxon>Spermatophyta</taxon>
        <taxon>Magnoliopsida</taxon>
        <taxon>eudicotyledons</taxon>
        <taxon>Gunneridae</taxon>
        <taxon>Pentapetalae</taxon>
        <taxon>asterids</taxon>
        <taxon>lamiids</taxon>
        <taxon>Lamiales</taxon>
        <taxon>Gesneriaceae</taxon>
        <taxon>Didymocarpoideae</taxon>
        <taxon>Trichosporeae</taxon>
        <taxon>Loxocarpinae</taxon>
        <taxon>Dorcoceras</taxon>
    </lineage>
</organism>
<name>A0A2Z7ABJ7_9LAMI</name>
<evidence type="ECO:0000313" key="2">
    <source>
        <dbReference type="EMBL" id="KZV18981.1"/>
    </source>
</evidence>